<dbReference type="EMBL" id="DQAY01000047">
    <property type="protein sequence ID" value="HCO22903.1"/>
    <property type="molecule type" value="Genomic_DNA"/>
</dbReference>
<name>A0A3D3R247_9PLAN</name>
<dbReference type="AlphaFoldDB" id="A0A3D3R247"/>
<proteinExistence type="predicted"/>
<dbReference type="Proteomes" id="UP000263642">
    <property type="component" value="Unassembled WGS sequence"/>
</dbReference>
<comment type="caution">
    <text evidence="1">The sequence shown here is derived from an EMBL/GenBank/DDBJ whole genome shotgun (WGS) entry which is preliminary data.</text>
</comment>
<sequence>MSVISLYACFIEWHLTLSMKERDVLQAGRTFWVPGVFIQACLVKVVKCKYKVCVGVGGCVKGEVIYAGIVLQQGTCGPV</sequence>
<evidence type="ECO:0000313" key="2">
    <source>
        <dbReference type="Proteomes" id="UP000263642"/>
    </source>
</evidence>
<accession>A0A3D3R247</accession>
<gene>
    <name evidence="1" type="ORF">DIT97_07550</name>
</gene>
<reference evidence="1 2" key="1">
    <citation type="journal article" date="2018" name="Nat. Biotechnol.">
        <title>A standardized bacterial taxonomy based on genome phylogeny substantially revises the tree of life.</title>
        <authorList>
            <person name="Parks D.H."/>
            <person name="Chuvochina M."/>
            <person name="Waite D.W."/>
            <person name="Rinke C."/>
            <person name="Skarshewski A."/>
            <person name="Chaumeil P.A."/>
            <person name="Hugenholtz P."/>
        </authorList>
    </citation>
    <scope>NUCLEOTIDE SEQUENCE [LARGE SCALE GENOMIC DNA]</scope>
    <source>
        <strain evidence="1">UBA9375</strain>
    </source>
</reference>
<organism evidence="1 2">
    <name type="scientific">Gimesia maris</name>
    <dbReference type="NCBI Taxonomy" id="122"/>
    <lineage>
        <taxon>Bacteria</taxon>
        <taxon>Pseudomonadati</taxon>
        <taxon>Planctomycetota</taxon>
        <taxon>Planctomycetia</taxon>
        <taxon>Planctomycetales</taxon>
        <taxon>Planctomycetaceae</taxon>
        <taxon>Gimesia</taxon>
    </lineage>
</organism>
<evidence type="ECO:0000313" key="1">
    <source>
        <dbReference type="EMBL" id="HCO22903.1"/>
    </source>
</evidence>
<protein>
    <submittedName>
        <fullName evidence="1">Uncharacterized protein</fullName>
    </submittedName>
</protein>